<proteinExistence type="inferred from homology"/>
<accession>A0A7X1GFU6</accession>
<keyword evidence="4" id="KW-1134">Transmembrane beta strand</keyword>
<evidence type="ECO:0000256" key="6">
    <source>
        <dbReference type="ARBA" id="ARBA00023136"/>
    </source>
</evidence>
<feature type="signal peptide" evidence="9">
    <location>
        <begin position="1"/>
        <end position="23"/>
    </location>
</feature>
<sequence length="452" mass="50520">MRVFTPICSAILIAMACAQQAQAMSLTEAIQSTLDNHPELHASENNRLSADEDVKVAKGGFYPSLDLNAGYGRGYSDNTNTRAQGNHNTETDWYTQSELRLRQMLFDGFNTANEVGRTQAIVNSRAYYTRGTAESLALRTIEVYLEVLKRRELVTLATNNLQAHLRVNDQIGLRTERGVGSNADLDQSKARRALAENNLDTAQVDLADAEANFFSAVGRMPDELESLPSIRGEVPQSLPDARQAMMENNPYLKSAQADVNSAESQYEVAKSPFYPRFDAEAAVGANNNIQGDQGHDNEWRVGVIMNYNLFRGGSDKARLQSDAHKINQAMDIRNNALRMLNENITLAWNAMVNAKKQTPTAREYADTTLRVRAAYQDQFGLGQRTLLDLLDSENELYNANRRYTEVRYTEEFSMYRILANMGELLSKAKVVVPAEAIAQSEVKSQARLPEMR</sequence>
<dbReference type="NCBIfam" id="TIGR01844">
    <property type="entry name" value="type_I_sec_TolC"/>
    <property type="match status" value="1"/>
</dbReference>
<keyword evidence="9" id="KW-0732">Signal</keyword>
<feature type="chain" id="PRO_5030635606" evidence="9">
    <location>
        <begin position="24"/>
        <end position="452"/>
    </location>
</feature>
<keyword evidence="3" id="KW-0813">Transport</keyword>
<dbReference type="Proteomes" id="UP000526003">
    <property type="component" value="Unassembled WGS sequence"/>
</dbReference>
<dbReference type="InterPro" id="IPR010130">
    <property type="entry name" value="T1SS_OMP_TolC"/>
</dbReference>
<dbReference type="RefSeq" id="WP_166590542.1">
    <property type="nucleotide sequence ID" value="NZ_CP090311.1"/>
</dbReference>
<evidence type="ECO:0000313" key="10">
    <source>
        <dbReference type="EMBL" id="MBC2691696.1"/>
    </source>
</evidence>
<keyword evidence="5" id="KW-0812">Transmembrane</keyword>
<dbReference type="Gene3D" id="1.20.1600.10">
    <property type="entry name" value="Outer membrane efflux proteins (OEP)"/>
    <property type="match status" value="1"/>
</dbReference>
<dbReference type="InterPro" id="IPR051906">
    <property type="entry name" value="TolC-like"/>
</dbReference>
<evidence type="ECO:0000256" key="4">
    <source>
        <dbReference type="ARBA" id="ARBA00022452"/>
    </source>
</evidence>
<dbReference type="Pfam" id="PF02321">
    <property type="entry name" value="OEP"/>
    <property type="match status" value="2"/>
</dbReference>
<dbReference type="SUPFAM" id="SSF56954">
    <property type="entry name" value="Outer membrane efflux proteins (OEP)"/>
    <property type="match status" value="1"/>
</dbReference>
<protein>
    <submittedName>
        <fullName evidence="10">TolC family outer membrane protein</fullName>
    </submittedName>
</protein>
<dbReference type="GO" id="GO:1990281">
    <property type="term" value="C:efflux pump complex"/>
    <property type="evidence" value="ECO:0007669"/>
    <property type="project" value="TreeGrafter"/>
</dbReference>
<feature type="coiled-coil region" evidence="8">
    <location>
        <begin position="185"/>
        <end position="212"/>
    </location>
</feature>
<keyword evidence="8" id="KW-0175">Coiled coil</keyword>
<dbReference type="GO" id="GO:0009279">
    <property type="term" value="C:cell outer membrane"/>
    <property type="evidence" value="ECO:0007669"/>
    <property type="project" value="UniProtKB-SubCell"/>
</dbReference>
<evidence type="ECO:0000256" key="5">
    <source>
        <dbReference type="ARBA" id="ARBA00022692"/>
    </source>
</evidence>
<keyword evidence="6" id="KW-0472">Membrane</keyword>
<comment type="similarity">
    <text evidence="2">Belongs to the outer membrane factor (OMF) (TC 1.B.17) family.</text>
</comment>
<dbReference type="EMBL" id="JACMYG010000019">
    <property type="protein sequence ID" value="MBC2691696.1"/>
    <property type="molecule type" value="Genomic_DNA"/>
</dbReference>
<reference evidence="10 11" key="1">
    <citation type="submission" date="2020-08" db="EMBL/GenBank/DDBJ databases">
        <title>Pseudomonas sp. nov.</title>
        <authorList>
            <person name="Gieschler S."/>
            <person name="Fiedler G."/>
            <person name="Brinks E."/>
            <person name="Boehnlein C."/>
            <person name="Franz C.M.A.P."/>
            <person name="Kabisch J."/>
        </authorList>
    </citation>
    <scope>NUCLEOTIDE SEQUENCE [LARGE SCALE GENOMIC DNA]</scope>
    <source>
        <strain evidence="10 11">MBT-1</strain>
    </source>
</reference>
<dbReference type="AlphaFoldDB" id="A0A7X1GFU6"/>
<gene>
    <name evidence="10" type="ORF">H7995_18050</name>
</gene>
<organism evidence="10 11">
    <name type="scientific">Pseudomonas kielensis</name>
    <dbReference type="NCBI Taxonomy" id="2762577"/>
    <lineage>
        <taxon>Bacteria</taxon>
        <taxon>Pseudomonadati</taxon>
        <taxon>Pseudomonadota</taxon>
        <taxon>Gammaproteobacteria</taxon>
        <taxon>Pseudomonadales</taxon>
        <taxon>Pseudomonadaceae</taxon>
        <taxon>Pseudomonas</taxon>
    </lineage>
</organism>
<dbReference type="GO" id="GO:0015288">
    <property type="term" value="F:porin activity"/>
    <property type="evidence" value="ECO:0007669"/>
    <property type="project" value="TreeGrafter"/>
</dbReference>
<keyword evidence="7" id="KW-0998">Cell outer membrane</keyword>
<dbReference type="PROSITE" id="PS51257">
    <property type="entry name" value="PROKAR_LIPOPROTEIN"/>
    <property type="match status" value="1"/>
</dbReference>
<evidence type="ECO:0000256" key="1">
    <source>
        <dbReference type="ARBA" id="ARBA00004442"/>
    </source>
</evidence>
<evidence type="ECO:0000256" key="7">
    <source>
        <dbReference type="ARBA" id="ARBA00023237"/>
    </source>
</evidence>
<dbReference type="PANTHER" id="PTHR30026:SF22">
    <property type="entry name" value="OUTER MEMBRANE EFFLUX PROTEIN"/>
    <property type="match status" value="1"/>
</dbReference>
<evidence type="ECO:0000256" key="9">
    <source>
        <dbReference type="SAM" id="SignalP"/>
    </source>
</evidence>
<name>A0A7X1GFU6_9PSED</name>
<comment type="caution">
    <text evidence="10">The sequence shown here is derived from an EMBL/GenBank/DDBJ whole genome shotgun (WGS) entry which is preliminary data.</text>
</comment>
<comment type="subcellular location">
    <subcellularLocation>
        <location evidence="1">Cell outer membrane</location>
    </subcellularLocation>
</comment>
<evidence type="ECO:0000256" key="8">
    <source>
        <dbReference type="SAM" id="Coils"/>
    </source>
</evidence>
<keyword evidence="11" id="KW-1185">Reference proteome</keyword>
<dbReference type="InterPro" id="IPR003423">
    <property type="entry name" value="OMP_efflux"/>
</dbReference>
<evidence type="ECO:0000256" key="3">
    <source>
        <dbReference type="ARBA" id="ARBA00022448"/>
    </source>
</evidence>
<dbReference type="PANTHER" id="PTHR30026">
    <property type="entry name" value="OUTER MEMBRANE PROTEIN TOLC"/>
    <property type="match status" value="1"/>
</dbReference>
<evidence type="ECO:0000313" key="11">
    <source>
        <dbReference type="Proteomes" id="UP000526003"/>
    </source>
</evidence>
<dbReference type="GO" id="GO:0015562">
    <property type="term" value="F:efflux transmembrane transporter activity"/>
    <property type="evidence" value="ECO:0007669"/>
    <property type="project" value="InterPro"/>
</dbReference>
<evidence type="ECO:0000256" key="2">
    <source>
        <dbReference type="ARBA" id="ARBA00007613"/>
    </source>
</evidence>